<dbReference type="InterPro" id="IPR029787">
    <property type="entry name" value="Nucleotide_cyclase"/>
</dbReference>
<protein>
    <submittedName>
        <fullName evidence="9">Bifunctional diguanylate cyclase/phosphodiesterase</fullName>
    </submittedName>
</protein>
<dbReference type="SMART" id="SM01079">
    <property type="entry name" value="CHASE"/>
    <property type="match status" value="1"/>
</dbReference>
<keyword evidence="10" id="KW-1185">Reference proteome</keyword>
<dbReference type="InterPro" id="IPR000014">
    <property type="entry name" value="PAS"/>
</dbReference>
<feature type="domain" description="CHASE" evidence="6">
    <location>
        <begin position="134"/>
        <end position="232"/>
    </location>
</feature>
<dbReference type="Gene3D" id="3.30.70.270">
    <property type="match status" value="1"/>
</dbReference>
<reference evidence="9 10" key="1">
    <citation type="submission" date="2017-10" db="EMBL/GenBank/DDBJ databases">
        <title>Whole genome sequencing of members of genus Pseudoxanthomonas.</title>
        <authorList>
            <person name="Kumar S."/>
            <person name="Bansal K."/>
            <person name="Kaur A."/>
            <person name="Patil P."/>
            <person name="Sharma S."/>
            <person name="Patil P.B."/>
        </authorList>
    </citation>
    <scope>NUCLEOTIDE SEQUENCE [LARGE SCALE GENOMIC DNA]</scope>
    <source>
        <strain evidence="9 10">DSM 17801</strain>
    </source>
</reference>
<dbReference type="InterPro" id="IPR000160">
    <property type="entry name" value="GGDEF_dom"/>
</dbReference>
<gene>
    <name evidence="9" type="ORF">CSC65_07235</name>
</gene>
<feature type="transmembrane region" description="Helical" evidence="5">
    <location>
        <begin position="23"/>
        <end position="41"/>
    </location>
</feature>
<dbReference type="SMART" id="SM00267">
    <property type="entry name" value="GGDEF"/>
    <property type="match status" value="1"/>
</dbReference>
<dbReference type="Gene3D" id="3.20.20.450">
    <property type="entry name" value="EAL domain"/>
    <property type="match status" value="1"/>
</dbReference>
<evidence type="ECO:0000256" key="4">
    <source>
        <dbReference type="ARBA" id="ARBA00023136"/>
    </source>
</evidence>
<sequence>MPFHDHMPAAPEVSHGGGLRASVAWAMLVLGVGLLFTAEMARREWLDARGRAQVMQQSLADAAQARVLVPLDTGAQALRAMQTVFLSNDRMDQQTFAEYQSNLRAQERVPGFVASAFARLGTQSAARAEYRYELVSPLHGNGMLVGLDIASQPQNLAALHRARDADMPSISAPFRLLQFPDADAAAARGMTVRLPVYSQGPRPVTPEQRRLREIGALAISLRLEPMLRQALQGRILEHMHVAITDLDAPPDQATVFASGVLPEGAAPQRRQVEFGGRRWELQLWPRSTVVETGGIWRVVAAGTIISMLLALLMLSQATTYRRALELGRRMSARFGESEARFRVLNELLPALVLLADGRDGRIVYANQAARNHLGAVLDTPLVSLFANPLLGGQAMAEATAGGSWASQEAMVVTAGGEAFWASASLAQVEVDGAPYLLMVATDTSEQRELTERLRYQAAHDGLTELCNRREFERRLQEALARRQGDADMAPFALLYIDLDQFKLINDVSGHMAGDQLLVQLVHALRAHLRPGDLLARLGGDEFGLLAFDIDEDQAQELAERMRQCIEGVMFVWQDRTYTVSASIGMVMVDRDGCTLKDLLAWADSACYQAKEGGRNRVCSYREDEDTTRRRSEMEWANRLRWALEQDRLLLDYQEVVPLLPSPENPVHIELLLRLREEDGTVFLPGAFIPAAERYGLMPLVDRWVIRTALANFTRLHACGGELRTCAINLSGASIEDDGLADFILDTIYEFGVPAAGICLEITETVAVRNLLRVVRVIERLRAVGCRIALDDFGAGMSSFGYLKNLPVDVIKIDGSFVRDLGSDPMSRAIVNAIAQIGQQRGLKVVAEWVDSERTLATLRELGVDYGQGFVLHRPERVLFQRPGGIRMPSAGLG</sequence>
<evidence type="ECO:0000313" key="9">
    <source>
        <dbReference type="EMBL" id="KAF1695004.1"/>
    </source>
</evidence>
<dbReference type="Gene3D" id="3.30.450.350">
    <property type="entry name" value="CHASE domain"/>
    <property type="match status" value="1"/>
</dbReference>
<dbReference type="PANTHER" id="PTHR44757:SF4">
    <property type="entry name" value="DIGUANYLATE CYCLASE DGCE-RELATED"/>
    <property type="match status" value="1"/>
</dbReference>
<dbReference type="InterPro" id="IPR042240">
    <property type="entry name" value="CHASE_sf"/>
</dbReference>
<evidence type="ECO:0000259" key="6">
    <source>
        <dbReference type="PROSITE" id="PS50839"/>
    </source>
</evidence>
<dbReference type="PROSITE" id="PS50883">
    <property type="entry name" value="EAL"/>
    <property type="match status" value="1"/>
</dbReference>
<dbReference type="CDD" id="cd01949">
    <property type="entry name" value="GGDEF"/>
    <property type="match status" value="1"/>
</dbReference>
<keyword evidence="2 5" id="KW-0812">Transmembrane</keyword>
<dbReference type="PROSITE" id="PS50839">
    <property type="entry name" value="CHASE"/>
    <property type="match status" value="1"/>
</dbReference>
<feature type="domain" description="GGDEF" evidence="8">
    <location>
        <begin position="489"/>
        <end position="622"/>
    </location>
</feature>
<keyword evidence="4 5" id="KW-0472">Membrane</keyword>
<evidence type="ECO:0000256" key="3">
    <source>
        <dbReference type="ARBA" id="ARBA00022989"/>
    </source>
</evidence>
<name>A0ABQ6Z7T5_9GAMM</name>
<dbReference type="CDD" id="cd01948">
    <property type="entry name" value="EAL"/>
    <property type="match status" value="1"/>
</dbReference>
<evidence type="ECO:0000256" key="1">
    <source>
        <dbReference type="ARBA" id="ARBA00004370"/>
    </source>
</evidence>
<feature type="transmembrane region" description="Helical" evidence="5">
    <location>
        <begin position="294"/>
        <end position="314"/>
    </location>
</feature>
<dbReference type="EMBL" id="PDWN01000006">
    <property type="protein sequence ID" value="KAF1695004.1"/>
    <property type="molecule type" value="Genomic_DNA"/>
</dbReference>
<dbReference type="InterPro" id="IPR052155">
    <property type="entry name" value="Biofilm_reg_signaling"/>
</dbReference>
<dbReference type="Proteomes" id="UP000788419">
    <property type="component" value="Unassembled WGS sequence"/>
</dbReference>
<evidence type="ECO:0000256" key="5">
    <source>
        <dbReference type="SAM" id="Phobius"/>
    </source>
</evidence>
<evidence type="ECO:0000256" key="2">
    <source>
        <dbReference type="ARBA" id="ARBA00022692"/>
    </source>
</evidence>
<dbReference type="SUPFAM" id="SSF55073">
    <property type="entry name" value="Nucleotide cyclase"/>
    <property type="match status" value="1"/>
</dbReference>
<dbReference type="SMART" id="SM00052">
    <property type="entry name" value="EAL"/>
    <property type="match status" value="1"/>
</dbReference>
<accession>A0ABQ6Z7T5</accession>
<dbReference type="RefSeq" id="WP_162409909.1">
    <property type="nucleotide sequence ID" value="NZ_PDWN01000006.1"/>
</dbReference>
<comment type="caution">
    <text evidence="9">The sequence shown here is derived from an EMBL/GenBank/DDBJ whole genome shotgun (WGS) entry which is preliminary data.</text>
</comment>
<proteinExistence type="predicted"/>
<dbReference type="Pfam" id="PF00990">
    <property type="entry name" value="GGDEF"/>
    <property type="match status" value="1"/>
</dbReference>
<dbReference type="Pfam" id="PF00563">
    <property type="entry name" value="EAL"/>
    <property type="match status" value="1"/>
</dbReference>
<keyword evidence="3 5" id="KW-1133">Transmembrane helix</keyword>
<organism evidence="9 10">
    <name type="scientific">Pseudoxanthomonas daejeonensis</name>
    <dbReference type="NCBI Taxonomy" id="266062"/>
    <lineage>
        <taxon>Bacteria</taxon>
        <taxon>Pseudomonadati</taxon>
        <taxon>Pseudomonadota</taxon>
        <taxon>Gammaproteobacteria</taxon>
        <taxon>Lysobacterales</taxon>
        <taxon>Lysobacteraceae</taxon>
        <taxon>Pseudoxanthomonas</taxon>
    </lineage>
</organism>
<dbReference type="InterPro" id="IPR006189">
    <property type="entry name" value="CHASE_dom"/>
</dbReference>
<dbReference type="Pfam" id="PF03924">
    <property type="entry name" value="CHASE"/>
    <property type="match status" value="1"/>
</dbReference>
<evidence type="ECO:0000259" key="8">
    <source>
        <dbReference type="PROSITE" id="PS50887"/>
    </source>
</evidence>
<dbReference type="SUPFAM" id="SSF141868">
    <property type="entry name" value="EAL domain-like"/>
    <property type="match status" value="1"/>
</dbReference>
<evidence type="ECO:0000259" key="7">
    <source>
        <dbReference type="PROSITE" id="PS50883"/>
    </source>
</evidence>
<dbReference type="InterPro" id="IPR043128">
    <property type="entry name" value="Rev_trsase/Diguanyl_cyclase"/>
</dbReference>
<comment type="subcellular location">
    <subcellularLocation>
        <location evidence="1">Membrane</location>
    </subcellularLocation>
</comment>
<dbReference type="PANTHER" id="PTHR44757">
    <property type="entry name" value="DIGUANYLATE CYCLASE DGCP"/>
    <property type="match status" value="1"/>
</dbReference>
<dbReference type="Gene3D" id="3.30.450.20">
    <property type="entry name" value="PAS domain"/>
    <property type="match status" value="1"/>
</dbReference>
<dbReference type="NCBIfam" id="TIGR00254">
    <property type="entry name" value="GGDEF"/>
    <property type="match status" value="1"/>
</dbReference>
<dbReference type="InterPro" id="IPR001633">
    <property type="entry name" value="EAL_dom"/>
</dbReference>
<dbReference type="PROSITE" id="PS50887">
    <property type="entry name" value="GGDEF"/>
    <property type="match status" value="1"/>
</dbReference>
<dbReference type="SUPFAM" id="SSF55785">
    <property type="entry name" value="PYP-like sensor domain (PAS domain)"/>
    <property type="match status" value="1"/>
</dbReference>
<feature type="domain" description="EAL" evidence="7">
    <location>
        <begin position="632"/>
        <end position="888"/>
    </location>
</feature>
<dbReference type="InterPro" id="IPR035965">
    <property type="entry name" value="PAS-like_dom_sf"/>
</dbReference>
<dbReference type="InterPro" id="IPR035919">
    <property type="entry name" value="EAL_sf"/>
</dbReference>
<dbReference type="Pfam" id="PF13188">
    <property type="entry name" value="PAS_8"/>
    <property type="match status" value="1"/>
</dbReference>
<evidence type="ECO:0000313" key="10">
    <source>
        <dbReference type="Proteomes" id="UP000788419"/>
    </source>
</evidence>